<organism evidence="2 3">
    <name type="scientific">Gordonia humi</name>
    <dbReference type="NCBI Taxonomy" id="686429"/>
    <lineage>
        <taxon>Bacteria</taxon>
        <taxon>Bacillati</taxon>
        <taxon>Actinomycetota</taxon>
        <taxon>Actinomycetes</taxon>
        <taxon>Mycobacteriales</taxon>
        <taxon>Gordoniaceae</taxon>
        <taxon>Gordonia</taxon>
    </lineage>
</organism>
<evidence type="ECO:0000313" key="2">
    <source>
        <dbReference type="EMBL" id="MBB4134799.1"/>
    </source>
</evidence>
<dbReference type="AlphaFoldDB" id="A0A840F0H4"/>
<dbReference type="Proteomes" id="UP000551501">
    <property type="component" value="Unassembled WGS sequence"/>
</dbReference>
<accession>A0A840F0H4</accession>
<feature type="signal peptide" evidence="1">
    <location>
        <begin position="1"/>
        <end position="35"/>
    </location>
</feature>
<keyword evidence="1" id="KW-0732">Signal</keyword>
<dbReference type="EMBL" id="JACIFP010000001">
    <property type="protein sequence ID" value="MBB4134799.1"/>
    <property type="molecule type" value="Genomic_DNA"/>
</dbReference>
<proteinExistence type="predicted"/>
<evidence type="ECO:0000256" key="1">
    <source>
        <dbReference type="SAM" id="SignalP"/>
    </source>
</evidence>
<comment type="caution">
    <text evidence="2">The sequence shown here is derived from an EMBL/GenBank/DDBJ whole genome shotgun (WGS) entry which is preliminary data.</text>
</comment>
<reference evidence="2 3" key="1">
    <citation type="submission" date="2020-08" db="EMBL/GenBank/DDBJ databases">
        <title>Sequencing the genomes of 1000 actinobacteria strains.</title>
        <authorList>
            <person name="Klenk H.-P."/>
        </authorList>
    </citation>
    <scope>NUCLEOTIDE SEQUENCE [LARGE SCALE GENOMIC DNA]</scope>
    <source>
        <strain evidence="2 3">DSM 45298</strain>
    </source>
</reference>
<evidence type="ECO:0000313" key="3">
    <source>
        <dbReference type="Proteomes" id="UP000551501"/>
    </source>
</evidence>
<sequence>MKTALKRTVSTAAIAAAGLAGTVGVGALTAAPAQAKIDSGIYTIRSTNVGITSLPGKAVVRGNVLTTYSGAGTTRLRLHPTPRGAYADQGITRYTFTKRNGRLYSGKIMVGPIQTGTIELRKRH</sequence>
<name>A0A840F0H4_9ACTN</name>
<feature type="chain" id="PRO_5032374323" evidence="1">
    <location>
        <begin position="36"/>
        <end position="124"/>
    </location>
</feature>
<dbReference type="RefSeq" id="WP_183369917.1">
    <property type="nucleotide sequence ID" value="NZ_BAABHL010000037.1"/>
</dbReference>
<gene>
    <name evidence="2" type="ORF">BKA16_001351</name>
</gene>
<protein>
    <submittedName>
        <fullName evidence="2">Uncharacterized protein</fullName>
    </submittedName>
</protein>
<keyword evidence="3" id="KW-1185">Reference proteome</keyword>